<proteinExistence type="predicted"/>
<comment type="caution">
    <text evidence="2">The sequence shown here is derived from an EMBL/GenBank/DDBJ whole genome shotgun (WGS) entry which is preliminary data.</text>
</comment>
<feature type="signal peptide" evidence="1">
    <location>
        <begin position="1"/>
        <end position="22"/>
    </location>
</feature>
<protein>
    <recommendedName>
        <fullName evidence="4">Protein sleepless</fullName>
    </recommendedName>
</protein>
<dbReference type="AlphaFoldDB" id="A0AAD9MUB4"/>
<evidence type="ECO:0000313" key="2">
    <source>
        <dbReference type="EMBL" id="KAK2146107.1"/>
    </source>
</evidence>
<sequence>MDILTIVTCLIGFLCCIYYAEGQEDFFYQLRMRRTCSEMLNINIQLTDVCKTERYGNGILCMCPSDFCNRTGPIRAGITSYLVSFVTVQFVLFNA</sequence>
<organism evidence="2 3">
    <name type="scientific">Paralvinella palmiformis</name>
    <dbReference type="NCBI Taxonomy" id="53620"/>
    <lineage>
        <taxon>Eukaryota</taxon>
        <taxon>Metazoa</taxon>
        <taxon>Spiralia</taxon>
        <taxon>Lophotrochozoa</taxon>
        <taxon>Annelida</taxon>
        <taxon>Polychaeta</taxon>
        <taxon>Sedentaria</taxon>
        <taxon>Canalipalpata</taxon>
        <taxon>Terebellida</taxon>
        <taxon>Terebelliformia</taxon>
        <taxon>Alvinellidae</taxon>
        <taxon>Paralvinella</taxon>
    </lineage>
</organism>
<dbReference type="EMBL" id="JAODUP010000632">
    <property type="protein sequence ID" value="KAK2146107.1"/>
    <property type="molecule type" value="Genomic_DNA"/>
</dbReference>
<gene>
    <name evidence="2" type="ORF">LSH36_632g01076</name>
</gene>
<name>A0AAD9MUB4_9ANNE</name>
<accession>A0AAD9MUB4</accession>
<evidence type="ECO:0000256" key="1">
    <source>
        <dbReference type="SAM" id="SignalP"/>
    </source>
</evidence>
<keyword evidence="1" id="KW-0732">Signal</keyword>
<feature type="chain" id="PRO_5042146426" description="Protein sleepless" evidence="1">
    <location>
        <begin position="23"/>
        <end position="95"/>
    </location>
</feature>
<reference evidence="2" key="1">
    <citation type="journal article" date="2023" name="Mol. Biol. Evol.">
        <title>Third-Generation Sequencing Reveals the Adaptive Role of the Epigenome in Three Deep-Sea Polychaetes.</title>
        <authorList>
            <person name="Perez M."/>
            <person name="Aroh O."/>
            <person name="Sun Y."/>
            <person name="Lan Y."/>
            <person name="Juniper S.K."/>
            <person name="Young C.R."/>
            <person name="Angers B."/>
            <person name="Qian P.Y."/>
        </authorList>
    </citation>
    <scope>NUCLEOTIDE SEQUENCE</scope>
    <source>
        <strain evidence="2">P08H-3</strain>
    </source>
</reference>
<evidence type="ECO:0000313" key="3">
    <source>
        <dbReference type="Proteomes" id="UP001208570"/>
    </source>
</evidence>
<keyword evidence="3" id="KW-1185">Reference proteome</keyword>
<dbReference type="Proteomes" id="UP001208570">
    <property type="component" value="Unassembled WGS sequence"/>
</dbReference>
<evidence type="ECO:0008006" key="4">
    <source>
        <dbReference type="Google" id="ProtNLM"/>
    </source>
</evidence>